<proteinExistence type="predicted"/>
<feature type="transmembrane region" description="Helical" evidence="1">
    <location>
        <begin position="21"/>
        <end position="44"/>
    </location>
</feature>
<sequence length="281" mass="30267">MKLAVVSFSLRLIFKMLPARPSFAVVAVLSVLTISAVAGTWITWTWNGGFHGFQDAIAASRLPDGLQVALEYSGISVLDDYLRSCRASLETGTLGPAIDLSVNCGPERSCVCDLGRSRSKGLAAWAQQDANLVIVLYLAAVTLRGSHQVKRARLGPSTVQKVLFGSGLVLSLIRGAALCYVIFNDHITLWEFHVPSFDELRGATGYSETCLTFMKLDFVLSAAAILVIAYRVLAAHFPYHGWVLVVGVCLGGGVFGAGGTLLLVWGWRESWITSFGDGVRL</sequence>
<keyword evidence="1" id="KW-0472">Membrane</keyword>
<evidence type="ECO:0000313" key="2">
    <source>
        <dbReference type="EMBL" id="KAF7188115.1"/>
    </source>
</evidence>
<feature type="transmembrane region" description="Helical" evidence="1">
    <location>
        <begin position="203"/>
        <end position="230"/>
    </location>
</feature>
<reference evidence="2" key="1">
    <citation type="submission" date="2020-04" db="EMBL/GenBank/DDBJ databases">
        <title>Draft genome resource of the tomato pathogen Pseudocercospora fuligena.</title>
        <authorList>
            <person name="Zaccaron A."/>
        </authorList>
    </citation>
    <scope>NUCLEOTIDE SEQUENCE</scope>
    <source>
        <strain evidence="2">PF001</strain>
    </source>
</reference>
<keyword evidence="1" id="KW-0812">Transmembrane</keyword>
<evidence type="ECO:0000313" key="3">
    <source>
        <dbReference type="Proteomes" id="UP000660729"/>
    </source>
</evidence>
<dbReference type="Proteomes" id="UP000660729">
    <property type="component" value="Unassembled WGS sequence"/>
</dbReference>
<accession>A0A8H6RA41</accession>
<dbReference type="EMBL" id="JABCIY010000214">
    <property type="protein sequence ID" value="KAF7188115.1"/>
    <property type="molecule type" value="Genomic_DNA"/>
</dbReference>
<gene>
    <name evidence="2" type="ORF">HII31_10537</name>
</gene>
<feature type="transmembrane region" description="Helical" evidence="1">
    <location>
        <begin position="122"/>
        <end position="141"/>
    </location>
</feature>
<feature type="transmembrane region" description="Helical" evidence="1">
    <location>
        <begin position="242"/>
        <end position="267"/>
    </location>
</feature>
<keyword evidence="3" id="KW-1185">Reference proteome</keyword>
<organism evidence="2 3">
    <name type="scientific">Pseudocercospora fuligena</name>
    <dbReference type="NCBI Taxonomy" id="685502"/>
    <lineage>
        <taxon>Eukaryota</taxon>
        <taxon>Fungi</taxon>
        <taxon>Dikarya</taxon>
        <taxon>Ascomycota</taxon>
        <taxon>Pezizomycotina</taxon>
        <taxon>Dothideomycetes</taxon>
        <taxon>Dothideomycetidae</taxon>
        <taxon>Mycosphaerellales</taxon>
        <taxon>Mycosphaerellaceae</taxon>
        <taxon>Pseudocercospora</taxon>
    </lineage>
</organism>
<feature type="transmembrane region" description="Helical" evidence="1">
    <location>
        <begin position="162"/>
        <end position="183"/>
    </location>
</feature>
<name>A0A8H6RA41_9PEZI</name>
<dbReference type="OrthoDB" id="16820at2759"/>
<keyword evidence="1" id="KW-1133">Transmembrane helix</keyword>
<comment type="caution">
    <text evidence="2">The sequence shown here is derived from an EMBL/GenBank/DDBJ whole genome shotgun (WGS) entry which is preliminary data.</text>
</comment>
<dbReference type="AlphaFoldDB" id="A0A8H6RA41"/>
<evidence type="ECO:0000256" key="1">
    <source>
        <dbReference type="SAM" id="Phobius"/>
    </source>
</evidence>
<protein>
    <submittedName>
        <fullName evidence="2">Uncharacterized protein</fullName>
    </submittedName>
</protein>